<evidence type="ECO:0000313" key="1">
    <source>
        <dbReference type="EMBL" id="MBW88703.1"/>
    </source>
</evidence>
<organism evidence="1">
    <name type="scientific">Rhizophora mucronata</name>
    <name type="common">Asiatic mangrove</name>
    <dbReference type="NCBI Taxonomy" id="61149"/>
    <lineage>
        <taxon>Eukaryota</taxon>
        <taxon>Viridiplantae</taxon>
        <taxon>Streptophyta</taxon>
        <taxon>Embryophyta</taxon>
        <taxon>Tracheophyta</taxon>
        <taxon>Spermatophyta</taxon>
        <taxon>Magnoliopsida</taxon>
        <taxon>eudicotyledons</taxon>
        <taxon>Gunneridae</taxon>
        <taxon>Pentapetalae</taxon>
        <taxon>rosids</taxon>
        <taxon>fabids</taxon>
        <taxon>Malpighiales</taxon>
        <taxon>Rhizophoraceae</taxon>
        <taxon>Rhizophora</taxon>
    </lineage>
</organism>
<dbReference type="AlphaFoldDB" id="A0A2P2J5E6"/>
<name>A0A2P2J5E6_RHIMU</name>
<accession>A0A2P2J5E6</accession>
<protein>
    <submittedName>
        <fullName evidence="1">Uncharacterized protein</fullName>
    </submittedName>
</protein>
<proteinExistence type="predicted"/>
<sequence>MDGAEMSASLLKAVVERTMVAPPPEGLDTEVCARSTILTWTVRPGLVQALGGAALMHLTTYCLLHAAPLSHNPSPAAANRFVVGNCDVSPPKQAVAVIATQKI</sequence>
<reference evidence="1" key="1">
    <citation type="submission" date="2018-02" db="EMBL/GenBank/DDBJ databases">
        <title>Rhizophora mucronata_Transcriptome.</title>
        <authorList>
            <person name="Meera S.P."/>
            <person name="Sreeshan A."/>
            <person name="Augustine A."/>
        </authorList>
    </citation>
    <scope>NUCLEOTIDE SEQUENCE</scope>
    <source>
        <tissue evidence="1">Leaf</tissue>
    </source>
</reference>
<dbReference type="EMBL" id="GGEC01008220">
    <property type="protein sequence ID" value="MBW88703.1"/>
    <property type="molecule type" value="Transcribed_RNA"/>
</dbReference>